<keyword evidence="3" id="KW-1185">Reference proteome</keyword>
<dbReference type="GO" id="GO:0006635">
    <property type="term" value="P:fatty acid beta-oxidation"/>
    <property type="evidence" value="ECO:0007669"/>
    <property type="project" value="InterPro"/>
</dbReference>
<dbReference type="InterPro" id="IPR036250">
    <property type="entry name" value="AcylCo_DH-like_C"/>
</dbReference>
<reference evidence="2" key="3">
    <citation type="submission" date="2025-09" db="UniProtKB">
        <authorList>
            <consortium name="Ensembl"/>
        </authorList>
    </citation>
    <scope>IDENTIFICATION</scope>
</reference>
<dbReference type="SUPFAM" id="SSF47203">
    <property type="entry name" value="Acyl-CoA dehydrogenase C-terminal domain-like"/>
    <property type="match status" value="1"/>
</dbReference>
<dbReference type="Ensembl" id="ENSCSAVT00000017587.1">
    <property type="protein sequence ID" value="ENSCSAVP00000017396.1"/>
    <property type="gene ID" value="ENSCSAVG00000010244.1"/>
</dbReference>
<protein>
    <recommendedName>
        <fullName evidence="1">Acyl-CoA oxidase C-terminal domain-containing protein</fullName>
    </recommendedName>
</protein>
<dbReference type="Proteomes" id="UP000007875">
    <property type="component" value="Unassembled WGS sequence"/>
</dbReference>
<dbReference type="GeneTree" id="ENSGT00940000161693"/>
<accession>H2ZII0</accession>
<reference evidence="3" key="1">
    <citation type="submission" date="2003-08" db="EMBL/GenBank/DDBJ databases">
        <authorList>
            <person name="Birren B."/>
            <person name="Nusbaum C."/>
            <person name="Abebe A."/>
            <person name="Abouelleil A."/>
            <person name="Adekoya E."/>
            <person name="Ait-zahra M."/>
            <person name="Allen N."/>
            <person name="Allen T."/>
            <person name="An P."/>
            <person name="Anderson M."/>
            <person name="Anderson S."/>
            <person name="Arachchi H."/>
            <person name="Armbruster J."/>
            <person name="Bachantsang P."/>
            <person name="Baldwin J."/>
            <person name="Barry A."/>
            <person name="Bayul T."/>
            <person name="Blitshsteyn B."/>
            <person name="Bloom T."/>
            <person name="Blye J."/>
            <person name="Boguslavskiy L."/>
            <person name="Borowsky M."/>
            <person name="Boukhgalter B."/>
            <person name="Brunache A."/>
            <person name="Butler J."/>
            <person name="Calixte N."/>
            <person name="Calvo S."/>
            <person name="Camarata J."/>
            <person name="Campo K."/>
            <person name="Chang J."/>
            <person name="Cheshatsang Y."/>
            <person name="Citroen M."/>
            <person name="Collymore A."/>
            <person name="Considine T."/>
            <person name="Cook A."/>
            <person name="Cooke P."/>
            <person name="Corum B."/>
            <person name="Cuomo C."/>
            <person name="David R."/>
            <person name="Dawoe T."/>
            <person name="Degray S."/>
            <person name="Dodge S."/>
            <person name="Dooley K."/>
            <person name="Dorje P."/>
            <person name="Dorjee K."/>
            <person name="Dorris L."/>
            <person name="Duffey N."/>
            <person name="Dupes A."/>
            <person name="Elkins T."/>
            <person name="Engels R."/>
            <person name="Erickson J."/>
            <person name="Farina A."/>
            <person name="Faro S."/>
            <person name="Ferreira P."/>
            <person name="Fischer H."/>
            <person name="Fitzgerald M."/>
            <person name="Foley K."/>
            <person name="Gage D."/>
            <person name="Galagan J."/>
            <person name="Gearin G."/>
            <person name="Gnerre S."/>
            <person name="Gnirke A."/>
            <person name="Goyette A."/>
            <person name="Graham J."/>
            <person name="Grandbois E."/>
            <person name="Gyaltsen K."/>
            <person name="Hafez N."/>
            <person name="Hagopian D."/>
            <person name="Hagos B."/>
            <person name="Hall J."/>
            <person name="Hatcher B."/>
            <person name="Heller A."/>
            <person name="Higgins H."/>
            <person name="Honan T."/>
            <person name="Horn A."/>
            <person name="Houde N."/>
            <person name="Hughes L."/>
            <person name="Hulme W."/>
            <person name="Husby E."/>
            <person name="Iliev I."/>
            <person name="Jaffe D."/>
            <person name="Jones C."/>
            <person name="Kamal M."/>
            <person name="Kamat A."/>
            <person name="Kamvysselis M."/>
            <person name="Karlsson E."/>
            <person name="Kells C."/>
            <person name="Kieu A."/>
            <person name="Kisner P."/>
            <person name="Kodira C."/>
            <person name="Kulbokas E."/>
            <person name="Labutti K."/>
            <person name="Lama D."/>
            <person name="Landers T."/>
            <person name="Leger J."/>
            <person name="Levine S."/>
            <person name="Lewis D."/>
            <person name="Lewis T."/>
            <person name="Lindblad-toh K."/>
            <person name="Liu X."/>
            <person name="Lokyitsang T."/>
            <person name="Lokyitsang Y."/>
            <person name="Lucien O."/>
            <person name="Lui A."/>
            <person name="Ma L.J."/>
            <person name="Mabbitt R."/>
            <person name="Macdonald J."/>
            <person name="Maclean C."/>
            <person name="Major J."/>
            <person name="Manning J."/>
            <person name="Marabella R."/>
            <person name="Maru K."/>
            <person name="Matthews C."/>
            <person name="Mauceli E."/>
            <person name="Mccarthy M."/>
            <person name="Mcdonough S."/>
            <person name="Mcghee T."/>
            <person name="Meldrim J."/>
            <person name="Meneus L."/>
            <person name="Mesirov J."/>
            <person name="Mihalev A."/>
            <person name="Mihova T."/>
            <person name="Mikkelsen T."/>
            <person name="Mlenga V."/>
            <person name="Moru K."/>
            <person name="Mozes J."/>
            <person name="Mulrain L."/>
            <person name="Munson G."/>
            <person name="Naylor J."/>
            <person name="Newes C."/>
            <person name="Nguyen C."/>
            <person name="Nguyen N."/>
            <person name="Nguyen T."/>
            <person name="Nicol R."/>
            <person name="Nielsen C."/>
            <person name="Nizzari M."/>
            <person name="Norbu C."/>
            <person name="Norbu N."/>
            <person name="O'donnell P."/>
            <person name="Okoawo O."/>
            <person name="O'leary S."/>
            <person name="Omotosho B."/>
            <person name="O'neill K."/>
            <person name="Osman S."/>
            <person name="Parker S."/>
            <person name="Perrin D."/>
            <person name="Phunkhang P."/>
            <person name="Piqani B."/>
            <person name="Purcell S."/>
            <person name="Rachupka T."/>
            <person name="Ramasamy U."/>
            <person name="Rameau R."/>
            <person name="Ray V."/>
            <person name="Raymond C."/>
            <person name="Retta R."/>
            <person name="Richardson S."/>
            <person name="Rise C."/>
            <person name="Rodriguez J."/>
            <person name="Rogers J."/>
            <person name="Rogov P."/>
            <person name="Rutman M."/>
            <person name="Schupbach R."/>
            <person name="Seaman C."/>
            <person name="Settipalli S."/>
            <person name="Sharpe T."/>
            <person name="Sheridan J."/>
            <person name="Sherpa N."/>
            <person name="Shi J."/>
            <person name="Smirnov S."/>
            <person name="Smith C."/>
            <person name="Sougnez C."/>
            <person name="Spencer B."/>
            <person name="Stalker J."/>
            <person name="Stange-thomann N."/>
            <person name="Stavropoulos S."/>
            <person name="Stetson K."/>
            <person name="Stone C."/>
            <person name="Stone S."/>
            <person name="Stubbs M."/>
            <person name="Talamas J."/>
            <person name="Tchuinga P."/>
            <person name="Tenzing P."/>
            <person name="Tesfaye S."/>
            <person name="Theodore J."/>
            <person name="Thoulutsang Y."/>
            <person name="Topham K."/>
            <person name="Towey S."/>
            <person name="Tsamla T."/>
            <person name="Tsomo N."/>
            <person name="Vallee D."/>
            <person name="Vassiliev H."/>
            <person name="Venkataraman V."/>
            <person name="Vinson J."/>
            <person name="Vo A."/>
            <person name="Wade C."/>
            <person name="Wang S."/>
            <person name="Wangchuk T."/>
            <person name="Wangdi T."/>
            <person name="Whittaker C."/>
            <person name="Wilkinson J."/>
            <person name="Wu Y."/>
            <person name="Wyman D."/>
            <person name="Yadav S."/>
            <person name="Yang S."/>
            <person name="Yang X."/>
            <person name="Yeager S."/>
            <person name="Yee E."/>
            <person name="Young G."/>
            <person name="Zainoun J."/>
            <person name="Zembeck L."/>
            <person name="Zimmer A."/>
            <person name="Zody M."/>
            <person name="Lander E."/>
        </authorList>
    </citation>
    <scope>NUCLEOTIDE SEQUENCE [LARGE SCALE GENOMIC DNA]</scope>
</reference>
<dbReference type="GO" id="GO:0005777">
    <property type="term" value="C:peroxisome"/>
    <property type="evidence" value="ECO:0007669"/>
    <property type="project" value="InterPro"/>
</dbReference>
<feature type="domain" description="Acyl-CoA oxidase C-terminal" evidence="1">
    <location>
        <begin position="32"/>
        <end position="107"/>
    </location>
</feature>
<evidence type="ECO:0000313" key="2">
    <source>
        <dbReference type="Ensembl" id="ENSCSAVP00000017396.1"/>
    </source>
</evidence>
<reference evidence="2" key="2">
    <citation type="submission" date="2025-08" db="UniProtKB">
        <authorList>
            <consortium name="Ensembl"/>
        </authorList>
    </citation>
    <scope>IDENTIFICATION</scope>
</reference>
<evidence type="ECO:0000259" key="1">
    <source>
        <dbReference type="Pfam" id="PF01756"/>
    </source>
</evidence>
<dbReference type="HOGENOM" id="CLU_1991850_0_0_1"/>
<name>H2ZII0_CIOSA</name>
<organism evidence="2 3">
    <name type="scientific">Ciona savignyi</name>
    <name type="common">Pacific transparent sea squirt</name>
    <dbReference type="NCBI Taxonomy" id="51511"/>
    <lineage>
        <taxon>Eukaryota</taxon>
        <taxon>Metazoa</taxon>
        <taxon>Chordata</taxon>
        <taxon>Tunicata</taxon>
        <taxon>Ascidiacea</taxon>
        <taxon>Phlebobranchia</taxon>
        <taxon>Cionidae</taxon>
        <taxon>Ciona</taxon>
    </lineage>
</organism>
<dbReference type="GO" id="GO:0003997">
    <property type="term" value="F:acyl-CoA oxidase activity"/>
    <property type="evidence" value="ECO:0007669"/>
    <property type="project" value="InterPro"/>
</dbReference>
<sequence length="125" mass="14103">MPPHQLRDEWKASCSVGRELTFDPAQMTELLDHDNLKPMITELRRLFLLDAVQRDLGWFTANELISTSAAKQLNTHVAESCRTIAPYSLQLCGAFQLSDEMLSAPIALDWVKFNEGDNRGEVTPN</sequence>
<evidence type="ECO:0000313" key="3">
    <source>
        <dbReference type="Proteomes" id="UP000007875"/>
    </source>
</evidence>
<proteinExistence type="predicted"/>
<dbReference type="InterPro" id="IPR002655">
    <property type="entry name" value="Acyl-CoA_oxidase_C"/>
</dbReference>
<dbReference type="Pfam" id="PF01756">
    <property type="entry name" value="ACOX"/>
    <property type="match status" value="1"/>
</dbReference>
<dbReference type="Gene3D" id="1.20.140.10">
    <property type="entry name" value="Butyryl-CoA Dehydrogenase, subunit A, domain 3"/>
    <property type="match status" value="1"/>
</dbReference>
<dbReference type="AlphaFoldDB" id="H2ZII0"/>